<dbReference type="GO" id="GO:0071944">
    <property type="term" value="C:cell periphery"/>
    <property type="evidence" value="ECO:0007669"/>
    <property type="project" value="UniProtKB-ARBA"/>
</dbReference>
<evidence type="ECO:0000256" key="7">
    <source>
        <dbReference type="SAM" id="SignalP"/>
    </source>
</evidence>
<keyword evidence="3 6" id="KW-1133">Transmembrane helix</keyword>
<feature type="signal peptide" evidence="7">
    <location>
        <begin position="1"/>
        <end position="24"/>
    </location>
</feature>
<accession>A0A0B7JIL8</accession>
<name>A0A0B7JIL8_BIOOC</name>
<dbReference type="Proteomes" id="UP000616885">
    <property type="component" value="Unassembled WGS sequence"/>
</dbReference>
<comment type="subcellular location">
    <subcellularLocation>
        <location evidence="1">Membrane</location>
        <topology evidence="1">Single-pass membrane protein</topology>
    </subcellularLocation>
</comment>
<feature type="compositionally biased region" description="Low complexity" evidence="5">
    <location>
        <begin position="113"/>
        <end position="164"/>
    </location>
</feature>
<evidence type="ECO:0000256" key="5">
    <source>
        <dbReference type="SAM" id="MobiDB-lite"/>
    </source>
</evidence>
<dbReference type="EMBL" id="JADCTT010000001">
    <property type="protein sequence ID" value="KAF9759062.1"/>
    <property type="molecule type" value="Genomic_DNA"/>
</dbReference>
<keyword evidence="2 6" id="KW-0812">Transmembrane</keyword>
<feature type="transmembrane region" description="Helical" evidence="6">
    <location>
        <begin position="175"/>
        <end position="197"/>
    </location>
</feature>
<feature type="chain" id="PRO_5044541077" description="Extracellular membrane protein CFEM domain-containing protein" evidence="7">
    <location>
        <begin position="25"/>
        <end position="310"/>
    </location>
</feature>
<reference evidence="9" key="2">
    <citation type="submission" date="2020-10" db="EMBL/GenBank/DDBJ databases">
        <title>High-Quality Genome Resource of Clonostachys rosea strain S41 by Oxford Nanopore Long-Read Sequencing.</title>
        <authorList>
            <person name="Wang H."/>
        </authorList>
    </citation>
    <scope>NUCLEOTIDE SEQUENCE</scope>
    <source>
        <strain evidence="9">S41</strain>
    </source>
</reference>
<dbReference type="InterPro" id="IPR051694">
    <property type="entry name" value="Immunoregulatory_rcpt-like"/>
</dbReference>
<keyword evidence="4 6" id="KW-0472">Membrane</keyword>
<dbReference type="PANTHER" id="PTHR15549">
    <property type="entry name" value="PAIRED IMMUNOGLOBULIN-LIKE TYPE 2 RECEPTOR"/>
    <property type="match status" value="1"/>
</dbReference>
<proteinExistence type="predicted"/>
<dbReference type="GO" id="GO:0016020">
    <property type="term" value="C:membrane"/>
    <property type="evidence" value="ECO:0007669"/>
    <property type="project" value="UniProtKB-SubCell"/>
</dbReference>
<sequence length="310" mass="31678">MARRSVQWTASLLCVFLFAGSALGLENDFSFYPSGAQSCLTQAANQSKCSGSDAAAMNTCLCGNGGNFITNAAACIGKNSSGDVKNTYDVMQKACSTSGTPMEVSQADFMSAASGTTTTKTTSTTKTASSSTKTATSTDAATTTTSAQATATTTSPAESSSSSSDKGGLSQGATIGISVGASVGGVAIIAIIAFILFRRYRRRGPESDPMLPTRTNMPTSYPEGGFASYNDFKSQTHSPAPTAPTSIATPASWVTPSTPSFQGHPHPAYAPHGGYAQHQPPVAELASDALPGNTTFSAVEMPGSIPQGRR</sequence>
<evidence type="ECO:0000256" key="2">
    <source>
        <dbReference type="ARBA" id="ARBA00022692"/>
    </source>
</evidence>
<evidence type="ECO:0000256" key="3">
    <source>
        <dbReference type="ARBA" id="ARBA00022989"/>
    </source>
</evidence>
<evidence type="ECO:0008006" key="10">
    <source>
        <dbReference type="Google" id="ProtNLM"/>
    </source>
</evidence>
<keyword evidence="7" id="KW-0732">Signal</keyword>
<feature type="region of interest" description="Disordered" evidence="5">
    <location>
        <begin position="230"/>
        <end position="310"/>
    </location>
</feature>
<feature type="region of interest" description="Disordered" evidence="5">
    <location>
        <begin position="113"/>
        <end position="169"/>
    </location>
</feature>
<dbReference type="EMBL" id="CDPU01000001">
    <property type="protein sequence ID" value="CEO44499.1"/>
    <property type="molecule type" value="Genomic_DNA"/>
</dbReference>
<evidence type="ECO:0000313" key="8">
    <source>
        <dbReference type="EMBL" id="CEO44499.1"/>
    </source>
</evidence>
<dbReference type="AlphaFoldDB" id="A0A0B7JIL8"/>
<evidence type="ECO:0000256" key="4">
    <source>
        <dbReference type="ARBA" id="ARBA00023136"/>
    </source>
</evidence>
<gene>
    <name evidence="8" type="ORF">BN869_000000554_1</name>
    <name evidence="9" type="ORF">IM811_000756</name>
</gene>
<evidence type="ECO:0000256" key="6">
    <source>
        <dbReference type="SAM" id="Phobius"/>
    </source>
</evidence>
<reference evidence="8" key="1">
    <citation type="submission" date="2015-01" db="EMBL/GenBank/DDBJ databases">
        <authorList>
            <person name="Durling Mikael"/>
        </authorList>
    </citation>
    <scope>NUCLEOTIDE SEQUENCE</scope>
</reference>
<protein>
    <recommendedName>
        <fullName evidence="10">Extracellular membrane protein CFEM domain-containing protein</fullName>
    </recommendedName>
</protein>
<evidence type="ECO:0000256" key="1">
    <source>
        <dbReference type="ARBA" id="ARBA00004167"/>
    </source>
</evidence>
<organism evidence="8">
    <name type="scientific">Bionectria ochroleuca</name>
    <name type="common">Gliocladium roseum</name>
    <dbReference type="NCBI Taxonomy" id="29856"/>
    <lineage>
        <taxon>Eukaryota</taxon>
        <taxon>Fungi</taxon>
        <taxon>Dikarya</taxon>
        <taxon>Ascomycota</taxon>
        <taxon>Pezizomycotina</taxon>
        <taxon>Sordariomycetes</taxon>
        <taxon>Hypocreomycetidae</taxon>
        <taxon>Hypocreales</taxon>
        <taxon>Bionectriaceae</taxon>
        <taxon>Clonostachys</taxon>
    </lineage>
</organism>
<evidence type="ECO:0000313" key="9">
    <source>
        <dbReference type="EMBL" id="KAF9759062.1"/>
    </source>
</evidence>
<feature type="compositionally biased region" description="Low complexity" evidence="5">
    <location>
        <begin position="235"/>
        <end position="252"/>
    </location>
</feature>